<evidence type="ECO:0000313" key="2">
    <source>
        <dbReference type="Proteomes" id="UP000254282"/>
    </source>
</evidence>
<dbReference type="STRING" id="254.SAMN05421682_10211"/>
<sequence length="235" mass="26605">MNRLSAVLIILLSIGCNKSTLDLSTIDFSQPASKYMKDISPSKGEIQYGHWEVIKNNSAEDDLVLKLVGKEEVSKVYHITDPSDKSQFSFFGYPSIGMMGIEIVEYQNKIAFYSIYPEGSKTSEILLKLKQKLGEPSGVVLDTLGKTNILLSPILKTLPKDDITYFTDEYDDQQVSFPEHYIWKRNGMIYQFTLLQGSEVVSSKIVAIDIKAFKDRIIFGYHVPDKDPILGRFLN</sequence>
<reference evidence="1 2" key="1">
    <citation type="submission" date="2018-06" db="EMBL/GenBank/DDBJ databases">
        <authorList>
            <consortium name="Pathogen Informatics"/>
            <person name="Doyle S."/>
        </authorList>
    </citation>
    <scope>NUCLEOTIDE SEQUENCE [LARGE SCALE GENOMIC DNA]</scope>
    <source>
        <strain evidence="1 2">NCTC13532</strain>
    </source>
</reference>
<protein>
    <recommendedName>
        <fullName evidence="3">Lipoprotein</fullName>
    </recommendedName>
</protein>
<proteinExistence type="predicted"/>
<dbReference type="EMBL" id="UFVR01000004">
    <property type="protein sequence ID" value="SUX44338.1"/>
    <property type="molecule type" value="Genomic_DNA"/>
</dbReference>
<dbReference type="PROSITE" id="PS51257">
    <property type="entry name" value="PROKAR_LIPOPROTEIN"/>
    <property type="match status" value="1"/>
</dbReference>
<gene>
    <name evidence="1" type="ORF">NCTC13532_00765</name>
</gene>
<name>A0A381FCY1_9FLAO</name>
<dbReference type="AlphaFoldDB" id="A0A381FCY1"/>
<organism evidence="1 2">
    <name type="scientific">Chryseobacterium indoltheticum</name>
    <dbReference type="NCBI Taxonomy" id="254"/>
    <lineage>
        <taxon>Bacteria</taxon>
        <taxon>Pseudomonadati</taxon>
        <taxon>Bacteroidota</taxon>
        <taxon>Flavobacteriia</taxon>
        <taxon>Flavobacteriales</taxon>
        <taxon>Weeksellaceae</taxon>
        <taxon>Chryseobacterium group</taxon>
        <taxon>Chryseobacterium</taxon>
    </lineage>
</organism>
<evidence type="ECO:0000313" key="1">
    <source>
        <dbReference type="EMBL" id="SUX44338.1"/>
    </source>
</evidence>
<dbReference type="RefSeq" id="WP_147293563.1">
    <property type="nucleotide sequence ID" value="NZ_UFVR01000004.1"/>
</dbReference>
<evidence type="ECO:0008006" key="3">
    <source>
        <dbReference type="Google" id="ProtNLM"/>
    </source>
</evidence>
<dbReference type="Proteomes" id="UP000254282">
    <property type="component" value="Unassembled WGS sequence"/>
</dbReference>
<accession>A0A381FCY1</accession>